<proteinExistence type="predicted"/>
<dbReference type="InterPro" id="IPR004843">
    <property type="entry name" value="Calcineurin-like_PHP"/>
</dbReference>
<organism evidence="2 3">
    <name type="scientific">Gigaspora margarita</name>
    <dbReference type="NCBI Taxonomy" id="4874"/>
    <lineage>
        <taxon>Eukaryota</taxon>
        <taxon>Fungi</taxon>
        <taxon>Fungi incertae sedis</taxon>
        <taxon>Mucoromycota</taxon>
        <taxon>Glomeromycotina</taxon>
        <taxon>Glomeromycetes</taxon>
        <taxon>Diversisporales</taxon>
        <taxon>Gigasporaceae</taxon>
        <taxon>Gigaspora</taxon>
    </lineage>
</organism>
<gene>
    <name evidence="2" type="ORF">GMARGA_LOCUS7903</name>
</gene>
<protein>
    <submittedName>
        <fullName evidence="2">33312_t:CDS:1</fullName>
    </submittedName>
</protein>
<dbReference type="InterPro" id="IPR051693">
    <property type="entry name" value="UPF0046_metallophosphoest"/>
</dbReference>
<dbReference type="Gene3D" id="3.60.21.10">
    <property type="match status" value="1"/>
</dbReference>
<accession>A0ABN7UN97</accession>
<reference evidence="2 3" key="1">
    <citation type="submission" date="2021-06" db="EMBL/GenBank/DDBJ databases">
        <authorList>
            <person name="Kallberg Y."/>
            <person name="Tangrot J."/>
            <person name="Rosling A."/>
        </authorList>
    </citation>
    <scope>NUCLEOTIDE SEQUENCE [LARGE SCALE GENOMIC DNA]</scope>
    <source>
        <strain evidence="2 3">120-4 pot B 10/14</strain>
    </source>
</reference>
<dbReference type="InterPro" id="IPR029052">
    <property type="entry name" value="Metallo-depent_PP-like"/>
</dbReference>
<evidence type="ECO:0000259" key="1">
    <source>
        <dbReference type="Pfam" id="PF00149"/>
    </source>
</evidence>
<dbReference type="EMBL" id="CAJVQB010003946">
    <property type="protein sequence ID" value="CAG8622258.1"/>
    <property type="molecule type" value="Genomic_DNA"/>
</dbReference>
<evidence type="ECO:0000313" key="3">
    <source>
        <dbReference type="Proteomes" id="UP000789901"/>
    </source>
</evidence>
<dbReference type="PANTHER" id="PTHR12905">
    <property type="entry name" value="METALLOPHOSPHOESTERASE"/>
    <property type="match status" value="1"/>
</dbReference>
<dbReference type="Pfam" id="PF00149">
    <property type="entry name" value="Metallophos"/>
    <property type="match status" value="1"/>
</dbReference>
<dbReference type="CDD" id="cd07379">
    <property type="entry name" value="MPP_239FB"/>
    <property type="match status" value="1"/>
</dbReference>
<sequence length="447" mass="49980">METVNERSGSDSTSRLPLSTYSVKASTTASTTLTTASKTAFQEHPPEPSLQQQLPPLQKQIKQDPQPLGFDKNDASTYTYQTDRSEVTVLDIKALVESALEQAKVDPEVVYAAAQLVLLANQDRNSGYFVDANSTGILDVTANRPSAMSLSNLLLPDEAGSSSKATKFRFIIQRFFILTTMSQKNLPEHVYTSSKIPDKPAPDWTRFVCVSDTHNKVNLKTYNVPEGDVLIHSGDLTEVGKLDQIKTAVDWIKSLPHKYKIVIAGNHDLTLDKPFYEESWNGFHHDKEDADEAINMVRNAGHGIVYLEDESFTIPENGYQIYGSPYTPRFYDWAFNGDRGSFLNEKWSKIPPTTHILMTHGPPSGILDLVATGENVGCVDLLQRIQEIKPLIHVFGHIHEGYGVLKKNWETENNDDIKSTIFINASSVTRRYKPQNNPIVFDLPPLN</sequence>
<comment type="caution">
    <text evidence="2">The sequence shown here is derived from an EMBL/GenBank/DDBJ whole genome shotgun (WGS) entry which is preliminary data.</text>
</comment>
<name>A0ABN7UN97_GIGMA</name>
<keyword evidence="3" id="KW-1185">Reference proteome</keyword>
<dbReference type="PANTHER" id="PTHR12905:SF0">
    <property type="entry name" value="CALCINEURIN-LIKE PHOSPHOESTERASE DOMAIN-CONTAINING PROTEIN"/>
    <property type="match status" value="1"/>
</dbReference>
<dbReference type="Proteomes" id="UP000789901">
    <property type="component" value="Unassembled WGS sequence"/>
</dbReference>
<dbReference type="SUPFAM" id="SSF56300">
    <property type="entry name" value="Metallo-dependent phosphatases"/>
    <property type="match status" value="1"/>
</dbReference>
<evidence type="ECO:0000313" key="2">
    <source>
        <dbReference type="EMBL" id="CAG8622258.1"/>
    </source>
</evidence>
<feature type="domain" description="Calcineurin-like phosphoesterase" evidence="1">
    <location>
        <begin position="206"/>
        <end position="400"/>
    </location>
</feature>